<reference evidence="1" key="1">
    <citation type="journal article" date="2019" name="Sci. Rep.">
        <title>Draft genome of Tanacetum cinerariifolium, the natural source of mosquito coil.</title>
        <authorList>
            <person name="Yamashiro T."/>
            <person name="Shiraishi A."/>
            <person name="Satake H."/>
            <person name="Nakayama K."/>
        </authorList>
    </citation>
    <scope>NUCLEOTIDE SEQUENCE</scope>
</reference>
<dbReference type="AlphaFoldDB" id="A0A6L2NLZ8"/>
<evidence type="ECO:0000313" key="1">
    <source>
        <dbReference type="EMBL" id="GEU86667.1"/>
    </source>
</evidence>
<gene>
    <name evidence="1" type="ORF">Tci_058645</name>
</gene>
<protein>
    <submittedName>
        <fullName evidence="1">Integrase, catalytic region, zinc finger, CCHC-type, peptidase aspartic, catalytic</fullName>
    </submittedName>
</protein>
<dbReference type="EMBL" id="BKCJ010009376">
    <property type="protein sequence ID" value="GEU86667.1"/>
    <property type="molecule type" value="Genomic_DNA"/>
</dbReference>
<accession>A0A6L2NLZ8</accession>
<proteinExistence type="predicted"/>
<comment type="caution">
    <text evidence="1">The sequence shown here is derived from an EMBL/GenBank/DDBJ whole genome shotgun (WGS) entry which is preliminary data.</text>
</comment>
<sequence length="84" mass="9615">MTRNRRLFTSYKEYDGGHVVFGSNLKGKVIGRGNISHDSITIKNVDHDTEKKQLGKKEAKMTIYNALPCKEYECVFMCKTAKEI</sequence>
<name>A0A6L2NLZ8_TANCI</name>
<organism evidence="1">
    <name type="scientific">Tanacetum cinerariifolium</name>
    <name type="common">Dalmatian daisy</name>
    <name type="synonym">Chrysanthemum cinerariifolium</name>
    <dbReference type="NCBI Taxonomy" id="118510"/>
    <lineage>
        <taxon>Eukaryota</taxon>
        <taxon>Viridiplantae</taxon>
        <taxon>Streptophyta</taxon>
        <taxon>Embryophyta</taxon>
        <taxon>Tracheophyta</taxon>
        <taxon>Spermatophyta</taxon>
        <taxon>Magnoliopsida</taxon>
        <taxon>eudicotyledons</taxon>
        <taxon>Gunneridae</taxon>
        <taxon>Pentapetalae</taxon>
        <taxon>asterids</taxon>
        <taxon>campanulids</taxon>
        <taxon>Asterales</taxon>
        <taxon>Asteraceae</taxon>
        <taxon>Asteroideae</taxon>
        <taxon>Anthemideae</taxon>
        <taxon>Anthemidinae</taxon>
        <taxon>Tanacetum</taxon>
    </lineage>
</organism>